<reference evidence="1 2" key="1">
    <citation type="journal article" date="2009" name="PLoS ONE">
        <title>Genome sequence of the versatile fish pathogen Edwardsiella tarda provides insights into its adaptation to broad host ranges and intracellular niches.</title>
        <authorList>
            <person name="Wang Q."/>
            <person name="Yang M."/>
            <person name="Xiao J."/>
            <person name="Wu H."/>
            <person name="Wang X."/>
            <person name="Lv Y."/>
            <person name="Xu L."/>
            <person name="Zheng H."/>
            <person name="Wang S."/>
            <person name="Zhao G."/>
            <person name="Liu Q."/>
            <person name="Zhang Y."/>
        </authorList>
    </citation>
    <scope>NUCLEOTIDE SEQUENCE [LARGE SCALE GENOMIC DNA]</scope>
    <source>
        <strain evidence="2">EIB202 / CCTCC M208068</strain>
    </source>
</reference>
<organism evidence="1 2">
    <name type="scientific">Edwardsiella piscicida</name>
    <dbReference type="NCBI Taxonomy" id="1263550"/>
    <lineage>
        <taxon>Bacteria</taxon>
        <taxon>Pseudomonadati</taxon>
        <taxon>Pseudomonadota</taxon>
        <taxon>Gammaproteobacteria</taxon>
        <taxon>Enterobacterales</taxon>
        <taxon>Hafniaceae</taxon>
        <taxon>Edwardsiella</taxon>
    </lineage>
</organism>
<name>A0AAU8P360_EDWPI</name>
<keyword evidence="2" id="KW-1185">Reference proteome</keyword>
<dbReference type="EMBL" id="CP001135">
    <property type="protein sequence ID" value="ACY83778.1"/>
    <property type="molecule type" value="Genomic_DNA"/>
</dbReference>
<sequence>MREFKNEFVALLRSAIGQRIQRIYRHRKIITNYTSRANIGLMLLVCRCRASQ</sequence>
<dbReference type="KEGG" id="etr:ETAE_0933"/>
<evidence type="ECO:0000313" key="1">
    <source>
        <dbReference type="EMBL" id="ACY83778.1"/>
    </source>
</evidence>
<protein>
    <submittedName>
        <fullName evidence="1">Uncharacterized protein</fullName>
    </submittedName>
</protein>
<evidence type="ECO:0000313" key="2">
    <source>
        <dbReference type="Proteomes" id="UP000002634"/>
    </source>
</evidence>
<gene>
    <name evidence="1" type="ordered locus">ETAE_0933</name>
</gene>
<proteinExistence type="predicted"/>
<accession>A0AAU8P360</accession>
<dbReference type="Proteomes" id="UP000002634">
    <property type="component" value="Chromosome"/>
</dbReference>
<dbReference type="AlphaFoldDB" id="A0AAU8P360"/>